<evidence type="ECO:0000313" key="1">
    <source>
        <dbReference type="EMBL" id="XDV60940.1"/>
    </source>
</evidence>
<gene>
    <name evidence="1" type="ORF">AB8Z38_17700</name>
</gene>
<sequence length="214" mass="23171">MRSDTFNFPVILETVPGAWSEIVIRGEPALEPAFIATARRLVERGAVAISANCGFSIRHQAAVATAVNVPVATSSLLLLPMLLNQWPAPAKIAVLTFDSKNLGEELLGIDNPAERTRVVIGGIEGGELWRNELKRPPVRTDVESIESDVAACVTRLRAAHPEIAALLFECTAFPLVTRAIRRITRLPIYDVVSLCRTMISAVDGVTLPEAPLQT</sequence>
<organism evidence="1">
    <name type="scientific">Bradyrhizobium sp. LLZ17</name>
    <dbReference type="NCBI Taxonomy" id="3239388"/>
    <lineage>
        <taxon>Bacteria</taxon>
        <taxon>Pseudomonadati</taxon>
        <taxon>Pseudomonadota</taxon>
        <taxon>Alphaproteobacteria</taxon>
        <taxon>Hyphomicrobiales</taxon>
        <taxon>Nitrobacteraceae</taxon>
        <taxon>Bradyrhizobium</taxon>
    </lineage>
</organism>
<protein>
    <recommendedName>
        <fullName evidence="2">Aspartate/glutamate racemase family protein</fullName>
    </recommendedName>
</protein>
<dbReference type="EMBL" id="CP165734">
    <property type="protein sequence ID" value="XDV60940.1"/>
    <property type="molecule type" value="Genomic_DNA"/>
</dbReference>
<dbReference type="AlphaFoldDB" id="A0AB39XUR4"/>
<proteinExistence type="predicted"/>
<name>A0AB39XUR4_9BRAD</name>
<dbReference type="RefSeq" id="WP_369726284.1">
    <property type="nucleotide sequence ID" value="NZ_CP165734.1"/>
</dbReference>
<accession>A0AB39XUR4</accession>
<evidence type="ECO:0008006" key="2">
    <source>
        <dbReference type="Google" id="ProtNLM"/>
    </source>
</evidence>
<reference evidence="1" key="1">
    <citation type="submission" date="2024-08" db="EMBL/GenBank/DDBJ databases">
        <authorList>
            <person name="Chaddad Z."/>
            <person name="Lamrabet M."/>
            <person name="Bouhnik O."/>
            <person name="Alami S."/>
            <person name="Wipf D."/>
            <person name="Courty P.E."/>
            <person name="Missbah El Idrissi M."/>
        </authorList>
    </citation>
    <scope>NUCLEOTIDE SEQUENCE</scope>
    <source>
        <strain evidence="1">LLZ17</strain>
    </source>
</reference>